<reference evidence="1" key="1">
    <citation type="submission" date="2023-04" db="EMBL/GenBank/DDBJ databases">
        <title>A chromosome-level genome assembly of the parasitoid wasp Eretmocerus hayati.</title>
        <authorList>
            <person name="Zhong Y."/>
            <person name="Liu S."/>
            <person name="Liu Y."/>
        </authorList>
    </citation>
    <scope>NUCLEOTIDE SEQUENCE</scope>
    <source>
        <strain evidence="1">ZJU_SS_LIU_2023</strain>
    </source>
</reference>
<proteinExistence type="predicted"/>
<keyword evidence="2" id="KW-1185">Reference proteome</keyword>
<dbReference type="EMBL" id="CM056742">
    <property type="protein sequence ID" value="KAJ8674694.1"/>
    <property type="molecule type" value="Genomic_DNA"/>
</dbReference>
<comment type="caution">
    <text evidence="1">The sequence shown here is derived from an EMBL/GenBank/DDBJ whole genome shotgun (WGS) entry which is preliminary data.</text>
</comment>
<protein>
    <submittedName>
        <fullName evidence="1">Uncharacterized protein</fullName>
    </submittedName>
</protein>
<organism evidence="1 2">
    <name type="scientific">Eretmocerus hayati</name>
    <dbReference type="NCBI Taxonomy" id="131215"/>
    <lineage>
        <taxon>Eukaryota</taxon>
        <taxon>Metazoa</taxon>
        <taxon>Ecdysozoa</taxon>
        <taxon>Arthropoda</taxon>
        <taxon>Hexapoda</taxon>
        <taxon>Insecta</taxon>
        <taxon>Pterygota</taxon>
        <taxon>Neoptera</taxon>
        <taxon>Endopterygota</taxon>
        <taxon>Hymenoptera</taxon>
        <taxon>Apocrita</taxon>
        <taxon>Proctotrupomorpha</taxon>
        <taxon>Chalcidoidea</taxon>
        <taxon>Aphelinidae</taxon>
        <taxon>Aphelininae</taxon>
        <taxon>Eretmocerus</taxon>
    </lineage>
</organism>
<sequence length="198" mass="22085">MKNSNETSSKHDKNITNENEMDLGDPLEVIQQQTQKPATPNPVTPLSTTAWPSLPSRTNRATKGQPPVKRFTTFIKPVDSDEAGAEVTSEETKKSFMEVVNPKVDKIRVRSVRGLRDRSLAVDCAKQEDLNKIVSDEALAQKESTSSVPSRTRPQVIVYDVPREITGHSSNKRSAWHARRPKDHTITKKGSRAQFILG</sequence>
<evidence type="ECO:0000313" key="2">
    <source>
        <dbReference type="Proteomes" id="UP001239111"/>
    </source>
</evidence>
<name>A0ACC2NU07_9HYME</name>
<evidence type="ECO:0000313" key="1">
    <source>
        <dbReference type="EMBL" id="KAJ8674694.1"/>
    </source>
</evidence>
<accession>A0ACC2NU07</accession>
<gene>
    <name evidence="1" type="ORF">QAD02_010480</name>
</gene>
<dbReference type="Proteomes" id="UP001239111">
    <property type="component" value="Chromosome 2"/>
</dbReference>